<dbReference type="Proteomes" id="UP001218188">
    <property type="component" value="Unassembled WGS sequence"/>
</dbReference>
<dbReference type="PANTHER" id="PTHR40465:SF1">
    <property type="entry name" value="DUF6534 DOMAIN-CONTAINING PROTEIN"/>
    <property type="match status" value="1"/>
</dbReference>
<name>A0AAD6RVV7_9AGAR</name>
<feature type="transmembrane region" description="Helical" evidence="1">
    <location>
        <begin position="91"/>
        <end position="114"/>
    </location>
</feature>
<keyword evidence="1" id="KW-0472">Membrane</keyword>
<keyword evidence="4" id="KW-1185">Reference proteome</keyword>
<gene>
    <name evidence="3" type="ORF">C8F04DRAFT_1163353</name>
</gene>
<dbReference type="AlphaFoldDB" id="A0AAD6RVV7"/>
<dbReference type="Pfam" id="PF20152">
    <property type="entry name" value="DUF6534"/>
    <property type="match status" value="1"/>
</dbReference>
<feature type="domain" description="DUF6534" evidence="2">
    <location>
        <begin position="167"/>
        <end position="253"/>
    </location>
</feature>
<feature type="transmembrane region" description="Helical" evidence="1">
    <location>
        <begin position="204"/>
        <end position="224"/>
    </location>
</feature>
<keyword evidence="1" id="KW-0812">Transmembrane</keyword>
<feature type="transmembrane region" description="Helical" evidence="1">
    <location>
        <begin position="12"/>
        <end position="38"/>
    </location>
</feature>
<dbReference type="EMBL" id="JARJCM010000547">
    <property type="protein sequence ID" value="KAJ7016258.1"/>
    <property type="molecule type" value="Genomic_DNA"/>
</dbReference>
<sequence length="330" mass="36667">MSLSPAPDVTVLFGPMLLGVLLNTLLYGIMLVQVMVYYSRYMSDRPWFRYLVSYLVLIETVDLVCDIGIIYEPLILRYGTPEALLVSPVMLRADAVLTVLISTPTQFFIAWRIYAVTRSLTLPALIVLLSLISFGGGVATTAVVSAHPNYADFSRFHAEVITWLTSSTLCDIVLTTSLVHSLWTRKTRGGSTDSYVSKIIRLTVQTGSITAAAAMLDVIFFLAIPNTTFNFMIDFPLSKLYTNALISTLNARSWREDIVQVHATNVLFEQTTSATELHSFSTHQRRSAFLERYLFQHGSHLSNSPPSSRGTGTDSYLHNSKLVIDIAPIP</sequence>
<comment type="caution">
    <text evidence="3">The sequence shown here is derived from an EMBL/GenBank/DDBJ whole genome shotgun (WGS) entry which is preliminary data.</text>
</comment>
<reference evidence="3" key="1">
    <citation type="submission" date="2023-03" db="EMBL/GenBank/DDBJ databases">
        <title>Massive genome expansion in bonnet fungi (Mycena s.s.) driven by repeated elements and novel gene families across ecological guilds.</title>
        <authorList>
            <consortium name="Lawrence Berkeley National Laboratory"/>
            <person name="Harder C.B."/>
            <person name="Miyauchi S."/>
            <person name="Viragh M."/>
            <person name="Kuo A."/>
            <person name="Thoen E."/>
            <person name="Andreopoulos B."/>
            <person name="Lu D."/>
            <person name="Skrede I."/>
            <person name="Drula E."/>
            <person name="Henrissat B."/>
            <person name="Morin E."/>
            <person name="Kohler A."/>
            <person name="Barry K."/>
            <person name="LaButti K."/>
            <person name="Morin E."/>
            <person name="Salamov A."/>
            <person name="Lipzen A."/>
            <person name="Mereny Z."/>
            <person name="Hegedus B."/>
            <person name="Baldrian P."/>
            <person name="Stursova M."/>
            <person name="Weitz H."/>
            <person name="Taylor A."/>
            <person name="Grigoriev I.V."/>
            <person name="Nagy L.G."/>
            <person name="Martin F."/>
            <person name="Kauserud H."/>
        </authorList>
    </citation>
    <scope>NUCLEOTIDE SEQUENCE</scope>
    <source>
        <strain evidence="3">CBHHK200</strain>
    </source>
</reference>
<feature type="transmembrane region" description="Helical" evidence="1">
    <location>
        <begin position="50"/>
        <end position="71"/>
    </location>
</feature>
<proteinExistence type="predicted"/>
<protein>
    <recommendedName>
        <fullName evidence="2">DUF6534 domain-containing protein</fullName>
    </recommendedName>
</protein>
<evidence type="ECO:0000313" key="3">
    <source>
        <dbReference type="EMBL" id="KAJ7016258.1"/>
    </source>
</evidence>
<evidence type="ECO:0000259" key="2">
    <source>
        <dbReference type="Pfam" id="PF20152"/>
    </source>
</evidence>
<dbReference type="InterPro" id="IPR045339">
    <property type="entry name" value="DUF6534"/>
</dbReference>
<evidence type="ECO:0000256" key="1">
    <source>
        <dbReference type="SAM" id="Phobius"/>
    </source>
</evidence>
<accession>A0AAD6RVV7</accession>
<organism evidence="3 4">
    <name type="scientific">Mycena alexandri</name>
    <dbReference type="NCBI Taxonomy" id="1745969"/>
    <lineage>
        <taxon>Eukaryota</taxon>
        <taxon>Fungi</taxon>
        <taxon>Dikarya</taxon>
        <taxon>Basidiomycota</taxon>
        <taxon>Agaricomycotina</taxon>
        <taxon>Agaricomycetes</taxon>
        <taxon>Agaricomycetidae</taxon>
        <taxon>Agaricales</taxon>
        <taxon>Marasmiineae</taxon>
        <taxon>Mycenaceae</taxon>
        <taxon>Mycena</taxon>
    </lineage>
</organism>
<evidence type="ECO:0000313" key="4">
    <source>
        <dbReference type="Proteomes" id="UP001218188"/>
    </source>
</evidence>
<dbReference type="PANTHER" id="PTHR40465">
    <property type="entry name" value="CHROMOSOME 1, WHOLE GENOME SHOTGUN SEQUENCE"/>
    <property type="match status" value="1"/>
</dbReference>
<feature type="transmembrane region" description="Helical" evidence="1">
    <location>
        <begin position="160"/>
        <end position="183"/>
    </location>
</feature>
<keyword evidence="1" id="KW-1133">Transmembrane helix</keyword>
<feature type="transmembrane region" description="Helical" evidence="1">
    <location>
        <begin position="126"/>
        <end position="148"/>
    </location>
</feature>